<proteinExistence type="predicted"/>
<evidence type="ECO:0000313" key="1">
    <source>
        <dbReference type="Proteomes" id="UP000887574"/>
    </source>
</evidence>
<reference evidence="2" key="1">
    <citation type="submission" date="2022-11" db="UniProtKB">
        <authorList>
            <consortium name="WormBaseParasite"/>
        </authorList>
    </citation>
    <scope>IDENTIFICATION</scope>
</reference>
<organism evidence="1 2">
    <name type="scientific">Ditylenchus dipsaci</name>
    <dbReference type="NCBI Taxonomy" id="166011"/>
    <lineage>
        <taxon>Eukaryota</taxon>
        <taxon>Metazoa</taxon>
        <taxon>Ecdysozoa</taxon>
        <taxon>Nematoda</taxon>
        <taxon>Chromadorea</taxon>
        <taxon>Rhabditida</taxon>
        <taxon>Tylenchina</taxon>
        <taxon>Tylenchomorpha</taxon>
        <taxon>Sphaerularioidea</taxon>
        <taxon>Anguinidae</taxon>
        <taxon>Anguininae</taxon>
        <taxon>Ditylenchus</taxon>
    </lineage>
</organism>
<keyword evidence="1" id="KW-1185">Reference proteome</keyword>
<evidence type="ECO:0000313" key="2">
    <source>
        <dbReference type="WBParaSite" id="jg15058"/>
    </source>
</evidence>
<name>A0A915D3Q6_9BILA</name>
<dbReference type="AlphaFoldDB" id="A0A915D3Q6"/>
<protein>
    <submittedName>
        <fullName evidence="2">Uncharacterized protein</fullName>
    </submittedName>
</protein>
<dbReference type="Proteomes" id="UP000887574">
    <property type="component" value="Unplaced"/>
</dbReference>
<dbReference type="WBParaSite" id="jg15058">
    <property type="protein sequence ID" value="jg15058"/>
    <property type="gene ID" value="jg15058"/>
</dbReference>
<sequence length="130" mass="15036">MNMFGEATRKKFKWHLTKTCASVSMFQTPIQTLLMWNYTARDRIKSRRSDTAQVSKTQLESSTIKATSKVEEGIRQEKAPWELLKALFENDDSSSEDENDIEEDIAEVMEISSKKTYSVCWSVENSRNIN</sequence>
<accession>A0A915D3Q6</accession>